<feature type="region of interest" description="Disordered" evidence="3">
    <location>
        <begin position="99"/>
        <end position="123"/>
    </location>
</feature>
<dbReference type="GO" id="GO:0008010">
    <property type="term" value="F:structural constituent of chitin-based larval cuticle"/>
    <property type="evidence" value="ECO:0007669"/>
    <property type="project" value="TreeGrafter"/>
</dbReference>
<feature type="compositionally biased region" description="Polar residues" evidence="3">
    <location>
        <begin position="242"/>
        <end position="261"/>
    </location>
</feature>
<dbReference type="VEuPathDB" id="VectorBase:MDOMA2_009704"/>
<dbReference type="OrthoDB" id="6362401at2759"/>
<dbReference type="RefSeq" id="XP_011291838.2">
    <property type="nucleotide sequence ID" value="XM_011293536.3"/>
</dbReference>
<keyword evidence="6" id="KW-1185">Reference proteome</keyword>
<keyword evidence="4" id="KW-0732">Signal</keyword>
<dbReference type="Pfam" id="PF00379">
    <property type="entry name" value="Chitin_bind_4"/>
    <property type="match status" value="2"/>
</dbReference>
<keyword evidence="1 2" id="KW-0193">Cuticle</keyword>
<protein>
    <submittedName>
        <fullName evidence="7">Protein lethal(3)malignant blood neoplasm 1-like isoform X1</fullName>
    </submittedName>
</protein>
<feature type="compositionally biased region" description="Low complexity" evidence="3">
    <location>
        <begin position="359"/>
        <end position="368"/>
    </location>
</feature>
<evidence type="ECO:0000313" key="5">
    <source>
        <dbReference type="EnsemblMetazoa" id="MDOA011996-PB"/>
    </source>
</evidence>
<name>A0A1I8N6B1_MUSDO</name>
<gene>
    <name evidence="5" type="primary">101887898</name>
    <name evidence="7" type="synonym">LOC131801783</name>
</gene>
<dbReference type="RefSeq" id="XP_058976708.1">
    <property type="nucleotide sequence ID" value="XM_059120725.1"/>
</dbReference>
<dbReference type="AlphaFoldDB" id="A0A1I8N6B1"/>
<evidence type="ECO:0000256" key="3">
    <source>
        <dbReference type="SAM" id="MobiDB-lite"/>
    </source>
</evidence>
<dbReference type="VEuPathDB" id="VectorBase:MDOA011996"/>
<evidence type="ECO:0000313" key="6">
    <source>
        <dbReference type="Proteomes" id="UP001652621"/>
    </source>
</evidence>
<reference evidence="5" key="1">
    <citation type="submission" date="2020-05" db="UniProtKB">
        <authorList>
            <consortium name="EnsemblMetazoa"/>
        </authorList>
    </citation>
    <scope>IDENTIFICATION</scope>
    <source>
        <strain evidence="5">Aabys</strain>
    </source>
</reference>
<dbReference type="PANTHER" id="PTHR10380:SF173">
    <property type="entry name" value="CUTICULAR PROTEIN 47EF, ISOFORM C-RELATED"/>
    <property type="match status" value="1"/>
</dbReference>
<evidence type="ECO:0000313" key="7">
    <source>
        <dbReference type="RefSeq" id="XP_058976708.1"/>
    </source>
</evidence>
<dbReference type="PROSITE" id="PS51155">
    <property type="entry name" value="CHIT_BIND_RR_2"/>
    <property type="match status" value="2"/>
</dbReference>
<feature type="region of interest" description="Disordered" evidence="3">
    <location>
        <begin position="140"/>
        <end position="279"/>
    </location>
</feature>
<dbReference type="InterPro" id="IPR050468">
    <property type="entry name" value="Cuticle_Struct_Prot"/>
</dbReference>
<feature type="compositionally biased region" description="Polar residues" evidence="3">
    <location>
        <begin position="164"/>
        <end position="178"/>
    </location>
</feature>
<evidence type="ECO:0000256" key="2">
    <source>
        <dbReference type="PROSITE-ProRule" id="PRU00497"/>
    </source>
</evidence>
<evidence type="ECO:0000256" key="4">
    <source>
        <dbReference type="SAM" id="SignalP"/>
    </source>
</evidence>
<dbReference type="Proteomes" id="UP001652621">
    <property type="component" value="Unplaced"/>
</dbReference>
<dbReference type="PANTHER" id="PTHR10380">
    <property type="entry name" value="CUTICLE PROTEIN"/>
    <property type="match status" value="1"/>
</dbReference>
<dbReference type="InterPro" id="IPR000618">
    <property type="entry name" value="Insect_cuticle"/>
</dbReference>
<feature type="signal peptide" evidence="4">
    <location>
        <begin position="1"/>
        <end position="27"/>
    </location>
</feature>
<accession>A0A1I8N6B1</accession>
<feature type="chain" id="PRO_5044561294" evidence="4">
    <location>
        <begin position="28"/>
        <end position="514"/>
    </location>
</feature>
<proteinExistence type="predicted"/>
<evidence type="ECO:0000256" key="1">
    <source>
        <dbReference type="ARBA" id="ARBA00022460"/>
    </source>
</evidence>
<feature type="region of interest" description="Disordered" evidence="3">
    <location>
        <begin position="359"/>
        <end position="428"/>
    </location>
</feature>
<dbReference type="EnsemblMetazoa" id="MDOA011996-RB">
    <property type="protein sequence ID" value="MDOA011996-PB"/>
    <property type="gene ID" value="MDOA011996"/>
</dbReference>
<dbReference type="GO" id="GO:0062129">
    <property type="term" value="C:chitin-based extracellular matrix"/>
    <property type="evidence" value="ECO:0007669"/>
    <property type="project" value="TreeGrafter"/>
</dbReference>
<organism evidence="5">
    <name type="scientific">Musca domestica</name>
    <name type="common">House fly</name>
    <dbReference type="NCBI Taxonomy" id="7370"/>
    <lineage>
        <taxon>Eukaryota</taxon>
        <taxon>Metazoa</taxon>
        <taxon>Ecdysozoa</taxon>
        <taxon>Arthropoda</taxon>
        <taxon>Hexapoda</taxon>
        <taxon>Insecta</taxon>
        <taxon>Pterygota</taxon>
        <taxon>Neoptera</taxon>
        <taxon>Endopterygota</taxon>
        <taxon>Diptera</taxon>
        <taxon>Brachycera</taxon>
        <taxon>Muscomorpha</taxon>
        <taxon>Muscoidea</taxon>
        <taxon>Muscidae</taxon>
        <taxon>Musca</taxon>
    </lineage>
</organism>
<feature type="compositionally biased region" description="Low complexity" evidence="3">
    <location>
        <begin position="216"/>
        <end position="241"/>
    </location>
</feature>
<reference evidence="7" key="2">
    <citation type="submission" date="2025-05" db="UniProtKB">
        <authorList>
            <consortium name="RefSeq"/>
        </authorList>
    </citation>
    <scope>IDENTIFICATION</scope>
    <source>
        <strain evidence="7">Aabys</strain>
        <tissue evidence="7">Whole body</tissue>
    </source>
</reference>
<feature type="compositionally biased region" description="Low complexity" evidence="3">
    <location>
        <begin position="185"/>
        <end position="201"/>
    </location>
</feature>
<sequence length="514" mass="54963">MQRLYLSTASVFIAAVCCSFLLPQCSAQSTTVRPYKFGFTIDEQQHRREQRDEKGIVMGEFGFITADGIYHVTVYATDEQGRFRILAMKNYPYESPPKTVDITVKPKPKPSTTTAKPKEDLPHHNFYNEACSGCFLSNGKKEPAKPKGSGETPKTGIRTLSKELPNSSPDKSSGTKTTAGGKPSVTGLTKPTTPTKVTQTQAKVPPTPHVKTTEFTKPTAKTKIATTQTKPPKGPTQTNTPITKPTPSQTKSTGLSKSITPNVIPKPNTPTNNKHEQNETPTQVVKILPSSNPVAATTIVRKVAAIPSTTQITPSLSTGTNLSNKNTKLAKTPTGEKDIMDLIVNKVLPAAMGGKGVVVKPPGAPSGKNPIGSAGKTPSKSGIPTGSGGNSLAPGKGVNANFNPKTTGSSAGPRGGASSGSGSSASVGGGGDGDLYHFKYLLDYHGHEETGKRNGNKEGNYFAIGDDDVERTIEYVANENGYQPRVNWRKRTDKDNLPKENNLKEYEFVWFYDK</sequence>